<dbReference type="EMBL" id="JADIMF010000147">
    <property type="protein sequence ID" value="MBO8469882.1"/>
    <property type="molecule type" value="Genomic_DNA"/>
</dbReference>
<evidence type="ECO:0000313" key="7">
    <source>
        <dbReference type="EMBL" id="MBO8469882.1"/>
    </source>
</evidence>
<evidence type="ECO:0000256" key="3">
    <source>
        <dbReference type="PIRSR" id="PIRSR606225-1"/>
    </source>
</evidence>
<evidence type="ECO:0000256" key="5">
    <source>
        <dbReference type="RuleBase" id="RU362028"/>
    </source>
</evidence>
<reference evidence="7" key="1">
    <citation type="submission" date="2020-10" db="EMBL/GenBank/DDBJ databases">
        <authorList>
            <person name="Gilroy R."/>
        </authorList>
    </citation>
    <scope>NUCLEOTIDE SEQUENCE</scope>
    <source>
        <strain evidence="7">14700</strain>
    </source>
</reference>
<dbReference type="GO" id="GO:0009982">
    <property type="term" value="F:pseudouridine synthase activity"/>
    <property type="evidence" value="ECO:0007669"/>
    <property type="project" value="InterPro"/>
</dbReference>
<dbReference type="CDD" id="cd02869">
    <property type="entry name" value="PseudoU_synth_RluA_like"/>
    <property type="match status" value="1"/>
</dbReference>
<dbReference type="GO" id="GO:0000455">
    <property type="term" value="P:enzyme-directed rRNA pseudouridine synthesis"/>
    <property type="evidence" value="ECO:0007669"/>
    <property type="project" value="TreeGrafter"/>
</dbReference>
<gene>
    <name evidence="7" type="ORF">IAA72_08880</name>
</gene>
<reference evidence="7" key="2">
    <citation type="journal article" date="2021" name="PeerJ">
        <title>Extensive microbial diversity within the chicken gut microbiome revealed by metagenomics and culture.</title>
        <authorList>
            <person name="Gilroy R."/>
            <person name="Ravi A."/>
            <person name="Getino M."/>
            <person name="Pursley I."/>
            <person name="Horton D.L."/>
            <person name="Alikhan N.F."/>
            <person name="Baker D."/>
            <person name="Gharbi K."/>
            <person name="Hall N."/>
            <person name="Watson M."/>
            <person name="Adriaenssens E.M."/>
            <person name="Foster-Nyarko E."/>
            <person name="Jarju S."/>
            <person name="Secka A."/>
            <person name="Antonio M."/>
            <person name="Oren A."/>
            <person name="Chaudhuri R.R."/>
            <person name="La Ragione R."/>
            <person name="Hildebrand F."/>
            <person name="Pallen M.J."/>
        </authorList>
    </citation>
    <scope>NUCLEOTIDE SEQUENCE</scope>
    <source>
        <strain evidence="7">14700</strain>
    </source>
</reference>
<feature type="active site" evidence="3">
    <location>
        <position position="134"/>
    </location>
</feature>
<dbReference type="PANTHER" id="PTHR21600">
    <property type="entry name" value="MITOCHONDRIAL RNA PSEUDOURIDINE SYNTHASE"/>
    <property type="match status" value="1"/>
</dbReference>
<comment type="similarity">
    <text evidence="1 5">Belongs to the pseudouridine synthase RluA family.</text>
</comment>
<dbReference type="InterPro" id="IPR006224">
    <property type="entry name" value="PsdUridine_synth_RluA-like_CS"/>
</dbReference>
<organism evidence="7 8">
    <name type="scientific">Candidatus Ornithospirochaeta stercoravium</name>
    <dbReference type="NCBI Taxonomy" id="2840897"/>
    <lineage>
        <taxon>Bacteria</taxon>
        <taxon>Pseudomonadati</taxon>
        <taxon>Spirochaetota</taxon>
        <taxon>Spirochaetia</taxon>
        <taxon>Spirochaetales</taxon>
        <taxon>Spirochaetaceae</taxon>
        <taxon>Spirochaetaceae incertae sedis</taxon>
        <taxon>Candidatus Ornithospirochaeta</taxon>
    </lineage>
</organism>
<dbReference type="Pfam" id="PF00849">
    <property type="entry name" value="PseudoU_synth_2"/>
    <property type="match status" value="1"/>
</dbReference>
<evidence type="ECO:0000259" key="6">
    <source>
        <dbReference type="Pfam" id="PF00849"/>
    </source>
</evidence>
<dbReference type="InterPro" id="IPR050188">
    <property type="entry name" value="RluA_PseudoU_synthase"/>
</dbReference>
<dbReference type="NCBIfam" id="TIGR00005">
    <property type="entry name" value="rluA_subfam"/>
    <property type="match status" value="1"/>
</dbReference>
<proteinExistence type="inferred from homology"/>
<dbReference type="InterPro" id="IPR006145">
    <property type="entry name" value="PsdUridine_synth_RsuA/RluA"/>
</dbReference>
<evidence type="ECO:0000256" key="1">
    <source>
        <dbReference type="ARBA" id="ARBA00010876"/>
    </source>
</evidence>
<keyword evidence="2 5" id="KW-0413">Isomerase</keyword>
<dbReference type="Gene3D" id="3.30.2350.10">
    <property type="entry name" value="Pseudouridine synthase"/>
    <property type="match status" value="1"/>
</dbReference>
<keyword evidence="4" id="KW-0694">RNA-binding</keyword>
<dbReference type="AlphaFoldDB" id="A0A9D9IC42"/>
<accession>A0A9D9IC42</accession>
<dbReference type="EC" id="5.4.99.-" evidence="5"/>
<name>A0A9D9IC42_9SPIO</name>
<feature type="domain" description="Pseudouridine synthase RsuA/RluA-like" evidence="6">
    <location>
        <begin position="84"/>
        <end position="241"/>
    </location>
</feature>
<protein>
    <recommendedName>
        <fullName evidence="5">Pseudouridine synthase</fullName>
        <ecNumber evidence="5">5.4.99.-</ecNumber>
    </recommendedName>
</protein>
<comment type="catalytic activity">
    <reaction evidence="5">
        <text>a uridine in RNA = a pseudouridine in RNA</text>
        <dbReference type="Rhea" id="RHEA:48348"/>
        <dbReference type="Rhea" id="RHEA-COMP:12068"/>
        <dbReference type="Rhea" id="RHEA-COMP:12069"/>
        <dbReference type="ChEBI" id="CHEBI:65314"/>
        <dbReference type="ChEBI" id="CHEBI:65315"/>
    </reaction>
</comment>
<sequence>MIRHHSEDYIAESDGRVDSVISLQGVQRSFFSSASMVISINGKRSKKSSKVKEGDSVHLEYDEEVFEGLEAESIPLDILYEDDDILVINKAQGMVVHPGAGVHNGTVANALLAMYGDDFAASEDDRPGIVHRLDKDTSGVMVIAKNPPSLAELQRQFAEHSTEKHYRAIVKGRFTLPHGVIETGIERDPKDRKKYRAVDDISKGRYAKTSYDVLMDLDGYSLLDVRIYTGRTHQIRVHMKHIGHPILGDPIYGVVDPRMKDAVLMLHAYSIEITHPTTGERMHFEAALPERFSKIIDKLSQ</sequence>
<dbReference type="PANTHER" id="PTHR21600:SF44">
    <property type="entry name" value="RIBOSOMAL LARGE SUBUNIT PSEUDOURIDINE SYNTHASE D"/>
    <property type="match status" value="1"/>
</dbReference>
<evidence type="ECO:0000313" key="8">
    <source>
        <dbReference type="Proteomes" id="UP000810292"/>
    </source>
</evidence>
<dbReference type="InterPro" id="IPR020103">
    <property type="entry name" value="PsdUridine_synth_cat_dom_sf"/>
</dbReference>
<dbReference type="PROSITE" id="PS50889">
    <property type="entry name" value="S4"/>
    <property type="match status" value="1"/>
</dbReference>
<dbReference type="SUPFAM" id="SSF55120">
    <property type="entry name" value="Pseudouridine synthase"/>
    <property type="match status" value="1"/>
</dbReference>
<dbReference type="Proteomes" id="UP000810292">
    <property type="component" value="Unassembled WGS sequence"/>
</dbReference>
<evidence type="ECO:0000256" key="4">
    <source>
        <dbReference type="PROSITE-ProRule" id="PRU00182"/>
    </source>
</evidence>
<dbReference type="GO" id="GO:0003723">
    <property type="term" value="F:RNA binding"/>
    <property type="evidence" value="ECO:0007669"/>
    <property type="project" value="UniProtKB-KW"/>
</dbReference>
<dbReference type="InterPro" id="IPR006225">
    <property type="entry name" value="PsdUridine_synth_RluC/D"/>
</dbReference>
<dbReference type="PROSITE" id="PS01129">
    <property type="entry name" value="PSI_RLU"/>
    <property type="match status" value="1"/>
</dbReference>
<dbReference type="GO" id="GO:0140098">
    <property type="term" value="F:catalytic activity, acting on RNA"/>
    <property type="evidence" value="ECO:0007669"/>
    <property type="project" value="UniProtKB-ARBA"/>
</dbReference>
<comment type="caution">
    <text evidence="7">The sequence shown here is derived from an EMBL/GenBank/DDBJ whole genome shotgun (WGS) entry which is preliminary data.</text>
</comment>
<evidence type="ECO:0000256" key="2">
    <source>
        <dbReference type="ARBA" id="ARBA00023235"/>
    </source>
</evidence>
<comment type="function">
    <text evidence="5">Responsible for synthesis of pseudouridine from uracil.</text>
</comment>